<dbReference type="InterPro" id="IPR017113">
    <property type="entry name" value="Antirestriction_ArdC"/>
</dbReference>
<name>A0A239DS13_9BACT</name>
<keyword evidence="4" id="KW-1185">Reference proteome</keyword>
<protein>
    <submittedName>
        <fullName evidence="3">Antirestriction protein ArdC</fullName>
    </submittedName>
</protein>
<dbReference type="RefSeq" id="WP_089318521.1">
    <property type="nucleotide sequence ID" value="NZ_FZOQ01000005.1"/>
</dbReference>
<dbReference type="OrthoDB" id="9792687at2"/>
<dbReference type="PIRSF" id="PIRSF037112">
    <property type="entry name" value="Antirestriction_ArdC"/>
    <property type="match status" value="1"/>
</dbReference>
<evidence type="ECO:0000313" key="4">
    <source>
        <dbReference type="Proteomes" id="UP000198432"/>
    </source>
</evidence>
<sequence>MNAFEKFNQLAEQVTNEVITQLEQGKVPWQKPWTSYGLPKNYLSGRHYEGFNAFYLHYITEEKHFTTPYFLTYKQAKELCGHVKKGEKGTPILYWKIREEKDGENADEQAEEESGGTGRKFVPFIWTVFNIDQVEDVDFALPAAVERTELQVIEACQKVVESYPLPRPHIVHGGAQAYYAPVSDRVQLPELKYFVSPHAYHATLFHELIHSTGHPHRLDRFTEKTSRFGDEDYSKEELIAEMGASFLCAFTGIREAVFENSVAYLQGWVSKFKDDKAMLIYAGTRAFKAASYILDLKAEESKPALPAVATAA</sequence>
<feature type="domain" description="Polyvalent protein metallopeptidase" evidence="2">
    <location>
        <begin position="169"/>
        <end position="282"/>
    </location>
</feature>
<dbReference type="InterPro" id="IPR041459">
    <property type="entry name" value="MPTase-PolyVal"/>
</dbReference>
<evidence type="ECO:0000259" key="1">
    <source>
        <dbReference type="Pfam" id="PF08401"/>
    </source>
</evidence>
<accession>A0A239DS13</accession>
<dbReference type="Pfam" id="PF18818">
    <property type="entry name" value="MPTase-PolyVal"/>
    <property type="match status" value="1"/>
</dbReference>
<evidence type="ECO:0000313" key="3">
    <source>
        <dbReference type="EMBL" id="SNS35107.1"/>
    </source>
</evidence>
<organism evidence="3 4">
    <name type="scientific">Pontibacter ummariensis</name>
    <dbReference type="NCBI Taxonomy" id="1610492"/>
    <lineage>
        <taxon>Bacteria</taxon>
        <taxon>Pseudomonadati</taxon>
        <taxon>Bacteroidota</taxon>
        <taxon>Cytophagia</taxon>
        <taxon>Cytophagales</taxon>
        <taxon>Hymenobacteraceae</taxon>
        <taxon>Pontibacter</taxon>
    </lineage>
</organism>
<dbReference type="EMBL" id="FZOQ01000005">
    <property type="protein sequence ID" value="SNS35107.1"/>
    <property type="molecule type" value="Genomic_DNA"/>
</dbReference>
<dbReference type="Pfam" id="PF08401">
    <property type="entry name" value="ArdcN"/>
    <property type="match status" value="1"/>
</dbReference>
<dbReference type="AlphaFoldDB" id="A0A239DS13"/>
<feature type="domain" description="N-terminal" evidence="1">
    <location>
        <begin position="9"/>
        <end position="113"/>
    </location>
</feature>
<proteinExistence type="predicted"/>
<dbReference type="GO" id="GO:0003697">
    <property type="term" value="F:single-stranded DNA binding"/>
    <property type="evidence" value="ECO:0007669"/>
    <property type="project" value="InterPro"/>
</dbReference>
<reference evidence="4" key="1">
    <citation type="submission" date="2017-06" db="EMBL/GenBank/DDBJ databases">
        <authorList>
            <person name="Varghese N."/>
            <person name="Submissions S."/>
        </authorList>
    </citation>
    <scope>NUCLEOTIDE SEQUENCE [LARGE SCALE GENOMIC DNA]</scope>
    <source>
        <strain evidence="4">NKM1</strain>
    </source>
</reference>
<evidence type="ECO:0000259" key="2">
    <source>
        <dbReference type="Pfam" id="PF18818"/>
    </source>
</evidence>
<gene>
    <name evidence="3" type="ORF">SAMN06296052_10595</name>
</gene>
<dbReference type="Proteomes" id="UP000198432">
    <property type="component" value="Unassembled WGS sequence"/>
</dbReference>
<dbReference type="InterPro" id="IPR013610">
    <property type="entry name" value="ArdC_N"/>
</dbReference>